<proteinExistence type="predicted"/>
<protein>
    <submittedName>
        <fullName evidence="2">Uncharacterized protein</fullName>
    </submittedName>
</protein>
<evidence type="ECO:0000313" key="3">
    <source>
        <dbReference type="Proteomes" id="UP001314170"/>
    </source>
</evidence>
<dbReference type="Proteomes" id="UP001314170">
    <property type="component" value="Unassembled WGS sequence"/>
</dbReference>
<dbReference type="AlphaFoldDB" id="A0AAV1QRX8"/>
<keyword evidence="3" id="KW-1185">Reference proteome</keyword>
<feature type="compositionally biased region" description="Basic and acidic residues" evidence="1">
    <location>
        <begin position="105"/>
        <end position="117"/>
    </location>
</feature>
<evidence type="ECO:0000256" key="1">
    <source>
        <dbReference type="SAM" id="MobiDB-lite"/>
    </source>
</evidence>
<feature type="region of interest" description="Disordered" evidence="1">
    <location>
        <begin position="86"/>
        <end position="117"/>
    </location>
</feature>
<comment type="caution">
    <text evidence="2">The sequence shown here is derived from an EMBL/GenBank/DDBJ whole genome shotgun (WGS) entry which is preliminary data.</text>
</comment>
<dbReference type="EMBL" id="CAWUPB010000131">
    <property type="protein sequence ID" value="CAK7323779.1"/>
    <property type="molecule type" value="Genomic_DNA"/>
</dbReference>
<organism evidence="2 3">
    <name type="scientific">Dovyalis caffra</name>
    <dbReference type="NCBI Taxonomy" id="77055"/>
    <lineage>
        <taxon>Eukaryota</taxon>
        <taxon>Viridiplantae</taxon>
        <taxon>Streptophyta</taxon>
        <taxon>Embryophyta</taxon>
        <taxon>Tracheophyta</taxon>
        <taxon>Spermatophyta</taxon>
        <taxon>Magnoliopsida</taxon>
        <taxon>eudicotyledons</taxon>
        <taxon>Gunneridae</taxon>
        <taxon>Pentapetalae</taxon>
        <taxon>rosids</taxon>
        <taxon>fabids</taxon>
        <taxon>Malpighiales</taxon>
        <taxon>Salicaceae</taxon>
        <taxon>Flacourtieae</taxon>
        <taxon>Dovyalis</taxon>
    </lineage>
</organism>
<evidence type="ECO:0000313" key="2">
    <source>
        <dbReference type="EMBL" id="CAK7323779.1"/>
    </source>
</evidence>
<gene>
    <name evidence="2" type="ORF">DCAF_LOCUS1409</name>
</gene>
<sequence length="117" mass="13181">MQPAHPYWDRGIKIQPITRQSETKHGRNGAVAALDISGDIQLSQNTKNLHCIKHSSTVRKNELQASKLALLTALVPPTAHRTFVEKPSYYHTKKSSNNRLTKNCQAREVKKSTKHEA</sequence>
<accession>A0AAV1QRX8</accession>
<name>A0AAV1QRX8_9ROSI</name>
<reference evidence="2 3" key="1">
    <citation type="submission" date="2024-01" db="EMBL/GenBank/DDBJ databases">
        <authorList>
            <person name="Waweru B."/>
        </authorList>
    </citation>
    <scope>NUCLEOTIDE SEQUENCE [LARGE SCALE GENOMIC DNA]</scope>
</reference>